<evidence type="ECO:0000313" key="2">
    <source>
        <dbReference type="Proteomes" id="UP000284962"/>
    </source>
</evidence>
<sequence length="168" mass="19707">MDDFTIQMPSQNIPKTDPIILVPFYSLNRCLRQEKPSSIGNLSKYGVISIQYLTYAIYECFSSSDKKQSICKKRIRELTEDDIYTFIQTILMDKDLSTKEYGNVKTVLQGMIRYARFEKKYTSINISNFFGDFRVGKNILKKSQKTDAQKCFTDEERIRIWNTSYSAY</sequence>
<dbReference type="Proteomes" id="UP000284962">
    <property type="component" value="Unassembled WGS sequence"/>
</dbReference>
<gene>
    <name evidence="1" type="ORF">DW957_08600</name>
</gene>
<dbReference type="AlphaFoldDB" id="A0A413QK24"/>
<proteinExistence type="predicted"/>
<organism evidence="1 2">
    <name type="scientific">Dorea formicigenerans</name>
    <dbReference type="NCBI Taxonomy" id="39486"/>
    <lineage>
        <taxon>Bacteria</taxon>
        <taxon>Bacillati</taxon>
        <taxon>Bacillota</taxon>
        <taxon>Clostridia</taxon>
        <taxon>Lachnospirales</taxon>
        <taxon>Lachnospiraceae</taxon>
        <taxon>Dorea</taxon>
    </lineage>
</organism>
<comment type="caution">
    <text evidence="1">The sequence shown here is derived from an EMBL/GenBank/DDBJ whole genome shotgun (WGS) entry which is preliminary data.</text>
</comment>
<name>A0A413QK24_9FIRM</name>
<evidence type="ECO:0000313" key="1">
    <source>
        <dbReference type="EMBL" id="RGZ99610.1"/>
    </source>
</evidence>
<reference evidence="1 2" key="1">
    <citation type="submission" date="2018-08" db="EMBL/GenBank/DDBJ databases">
        <title>A genome reference for cultivated species of the human gut microbiota.</title>
        <authorList>
            <person name="Zou Y."/>
            <person name="Xue W."/>
            <person name="Luo G."/>
        </authorList>
    </citation>
    <scope>NUCLEOTIDE SEQUENCE [LARGE SCALE GENOMIC DNA]</scope>
    <source>
        <strain evidence="1 2">AM46-16</strain>
    </source>
</reference>
<protein>
    <submittedName>
        <fullName evidence="1">Uncharacterized protein</fullName>
    </submittedName>
</protein>
<dbReference type="EMBL" id="QSEW01000008">
    <property type="protein sequence ID" value="RGZ99610.1"/>
    <property type="molecule type" value="Genomic_DNA"/>
</dbReference>
<accession>A0A413QK24</accession>